<feature type="non-terminal residue" evidence="2">
    <location>
        <position position="140"/>
    </location>
</feature>
<name>A0A0F8Y340_9ZZZZ</name>
<dbReference type="InterPro" id="IPR036086">
    <property type="entry name" value="ParB/Sulfiredoxin_sf"/>
</dbReference>
<evidence type="ECO:0000313" key="2">
    <source>
        <dbReference type="EMBL" id="KKK75832.1"/>
    </source>
</evidence>
<reference evidence="2" key="1">
    <citation type="journal article" date="2015" name="Nature">
        <title>Complex archaea that bridge the gap between prokaryotes and eukaryotes.</title>
        <authorList>
            <person name="Spang A."/>
            <person name="Saw J.H."/>
            <person name="Jorgensen S.L."/>
            <person name="Zaremba-Niedzwiedzka K."/>
            <person name="Martijn J."/>
            <person name="Lind A.E."/>
            <person name="van Eijk R."/>
            <person name="Schleper C."/>
            <person name="Guy L."/>
            <person name="Ettema T.J."/>
        </authorList>
    </citation>
    <scope>NUCLEOTIDE SEQUENCE</scope>
</reference>
<dbReference type="EMBL" id="LAZR01055680">
    <property type="protein sequence ID" value="KKK75832.1"/>
    <property type="molecule type" value="Genomic_DNA"/>
</dbReference>
<accession>A0A0F8Y340</accession>
<sequence>MLISDKLKTVLLKDIKIYGNNVKIHTQDQIDRIKKSIEDNSYVQPIAVSKDNEIVIGTGRYLALKQIDPKMEIEVVDVSGLSADKIKKLRIVDNQLSNISDWDKDNLSLELKKIYTDLEDNFEKILDDIGLEEKLIDEMI</sequence>
<dbReference type="AlphaFoldDB" id="A0A0F8Y340"/>
<feature type="domain" description="ParB-like N-terminal" evidence="1">
    <location>
        <begin position="8"/>
        <end position="95"/>
    </location>
</feature>
<organism evidence="2">
    <name type="scientific">marine sediment metagenome</name>
    <dbReference type="NCBI Taxonomy" id="412755"/>
    <lineage>
        <taxon>unclassified sequences</taxon>
        <taxon>metagenomes</taxon>
        <taxon>ecological metagenomes</taxon>
    </lineage>
</organism>
<evidence type="ECO:0000259" key="1">
    <source>
        <dbReference type="SMART" id="SM00470"/>
    </source>
</evidence>
<protein>
    <recommendedName>
        <fullName evidence="1">ParB-like N-terminal domain-containing protein</fullName>
    </recommendedName>
</protein>
<dbReference type="Gene3D" id="3.90.1530.10">
    <property type="entry name" value="Conserved hypothetical protein from pyrococcus furiosus pfu- 392566-001, ParB domain"/>
    <property type="match status" value="1"/>
</dbReference>
<gene>
    <name evidence="2" type="ORF">LCGC14_2869750</name>
</gene>
<proteinExistence type="predicted"/>
<dbReference type="InterPro" id="IPR003115">
    <property type="entry name" value="ParB_N"/>
</dbReference>
<comment type="caution">
    <text evidence="2">The sequence shown here is derived from an EMBL/GenBank/DDBJ whole genome shotgun (WGS) entry which is preliminary data.</text>
</comment>
<dbReference type="SUPFAM" id="SSF110849">
    <property type="entry name" value="ParB/Sulfiredoxin"/>
    <property type="match status" value="1"/>
</dbReference>
<dbReference type="SMART" id="SM00470">
    <property type="entry name" value="ParB"/>
    <property type="match status" value="1"/>
</dbReference>